<reference evidence="3" key="2">
    <citation type="journal article" date="2017" name="Nat. Plants">
        <title>The Aegilops tauschii genome reveals multiple impacts of transposons.</title>
        <authorList>
            <person name="Zhao G."/>
            <person name="Zou C."/>
            <person name="Li K."/>
            <person name="Wang K."/>
            <person name="Li T."/>
            <person name="Gao L."/>
            <person name="Zhang X."/>
            <person name="Wang H."/>
            <person name="Yang Z."/>
            <person name="Liu X."/>
            <person name="Jiang W."/>
            <person name="Mao L."/>
            <person name="Kong X."/>
            <person name="Jiao Y."/>
            <person name="Jia J."/>
        </authorList>
    </citation>
    <scope>NUCLEOTIDE SEQUENCE [LARGE SCALE GENOMIC DNA]</scope>
    <source>
        <strain evidence="3">cv. AL8/78</strain>
    </source>
</reference>
<proteinExistence type="predicted"/>
<sequence length="170" mass="18862">GGPHAVRGVQQDVPTGGGHRVQGDDGRRRQVARPRRIPAPALLRRLLRRRLRGVDSSGLDDQQHGGEGLAAQQGPPRLRRHRLHQGEARGGLPRRRLLRRRPRPRCARLRANWNETFEKLGTIGTLSNMLVYLTTVYHMQSVSAATLLNVFSGTSNLATVLGAFVSDTYL</sequence>
<dbReference type="AlphaFoldDB" id="A0A453QKJ3"/>
<evidence type="ECO:0000313" key="3">
    <source>
        <dbReference type="Proteomes" id="UP000015105"/>
    </source>
</evidence>
<reference evidence="2" key="4">
    <citation type="submission" date="2019-03" db="UniProtKB">
        <authorList>
            <consortium name="EnsemblPlants"/>
        </authorList>
    </citation>
    <scope>IDENTIFICATION</scope>
</reference>
<dbReference type="Gene3D" id="1.20.1250.20">
    <property type="entry name" value="MFS general substrate transporter like domains"/>
    <property type="match status" value="1"/>
</dbReference>
<feature type="region of interest" description="Disordered" evidence="1">
    <location>
        <begin position="55"/>
        <end position="89"/>
    </location>
</feature>
<reference evidence="2" key="5">
    <citation type="journal article" date="2021" name="G3 (Bethesda)">
        <title>Aegilops tauschii genome assembly Aet v5.0 features greater sequence contiguity and improved annotation.</title>
        <authorList>
            <person name="Wang L."/>
            <person name="Zhu T."/>
            <person name="Rodriguez J.C."/>
            <person name="Deal K.R."/>
            <person name="Dubcovsky J."/>
            <person name="McGuire P.E."/>
            <person name="Lux T."/>
            <person name="Spannagl M."/>
            <person name="Mayer K.F.X."/>
            <person name="Baldrich P."/>
            <person name="Meyers B.C."/>
            <person name="Huo N."/>
            <person name="Gu Y.Q."/>
            <person name="Zhou H."/>
            <person name="Devos K.M."/>
            <person name="Bennetzen J.L."/>
            <person name="Unver T."/>
            <person name="Budak H."/>
            <person name="Gulick P.J."/>
            <person name="Galiba G."/>
            <person name="Kalapos B."/>
            <person name="Nelson D.R."/>
            <person name="Li P."/>
            <person name="You F.M."/>
            <person name="Luo M.C."/>
            <person name="Dvorak J."/>
        </authorList>
    </citation>
    <scope>NUCLEOTIDE SEQUENCE [LARGE SCALE GENOMIC DNA]</scope>
    <source>
        <strain evidence="2">cv. AL8/78</strain>
    </source>
</reference>
<evidence type="ECO:0000256" key="1">
    <source>
        <dbReference type="SAM" id="MobiDB-lite"/>
    </source>
</evidence>
<accession>A0A453QKJ3</accession>
<evidence type="ECO:0000313" key="2">
    <source>
        <dbReference type="EnsemblPlants" id="AET7Gv20215200.7"/>
    </source>
</evidence>
<dbReference type="EnsemblPlants" id="AET7Gv20215200.7">
    <property type="protein sequence ID" value="AET7Gv20215200.7"/>
    <property type="gene ID" value="AET7Gv20215200"/>
</dbReference>
<reference evidence="3" key="1">
    <citation type="journal article" date="2014" name="Science">
        <title>Ancient hybridizations among the ancestral genomes of bread wheat.</title>
        <authorList>
            <consortium name="International Wheat Genome Sequencing Consortium,"/>
            <person name="Marcussen T."/>
            <person name="Sandve S.R."/>
            <person name="Heier L."/>
            <person name="Spannagl M."/>
            <person name="Pfeifer M."/>
            <person name="Jakobsen K.S."/>
            <person name="Wulff B.B."/>
            <person name="Steuernagel B."/>
            <person name="Mayer K.F."/>
            <person name="Olsen O.A."/>
        </authorList>
    </citation>
    <scope>NUCLEOTIDE SEQUENCE [LARGE SCALE GENOMIC DNA]</scope>
    <source>
        <strain evidence="3">cv. AL8/78</strain>
    </source>
</reference>
<protein>
    <submittedName>
        <fullName evidence="2">Uncharacterized protein</fullName>
    </submittedName>
</protein>
<keyword evidence="3" id="KW-1185">Reference proteome</keyword>
<name>A0A453QKJ3_AEGTS</name>
<organism evidence="2 3">
    <name type="scientific">Aegilops tauschii subsp. strangulata</name>
    <name type="common">Goatgrass</name>
    <dbReference type="NCBI Taxonomy" id="200361"/>
    <lineage>
        <taxon>Eukaryota</taxon>
        <taxon>Viridiplantae</taxon>
        <taxon>Streptophyta</taxon>
        <taxon>Embryophyta</taxon>
        <taxon>Tracheophyta</taxon>
        <taxon>Spermatophyta</taxon>
        <taxon>Magnoliopsida</taxon>
        <taxon>Liliopsida</taxon>
        <taxon>Poales</taxon>
        <taxon>Poaceae</taxon>
        <taxon>BOP clade</taxon>
        <taxon>Pooideae</taxon>
        <taxon>Triticodae</taxon>
        <taxon>Triticeae</taxon>
        <taxon>Triticinae</taxon>
        <taxon>Aegilops</taxon>
    </lineage>
</organism>
<dbReference type="Gramene" id="AET7Gv20215200.7">
    <property type="protein sequence ID" value="AET7Gv20215200.7"/>
    <property type="gene ID" value="AET7Gv20215200"/>
</dbReference>
<dbReference type="Proteomes" id="UP000015105">
    <property type="component" value="Chromosome 7D"/>
</dbReference>
<feature type="region of interest" description="Disordered" evidence="1">
    <location>
        <begin position="1"/>
        <end position="39"/>
    </location>
</feature>
<reference evidence="2" key="3">
    <citation type="journal article" date="2017" name="Nature">
        <title>Genome sequence of the progenitor of the wheat D genome Aegilops tauschii.</title>
        <authorList>
            <person name="Luo M.C."/>
            <person name="Gu Y.Q."/>
            <person name="Puiu D."/>
            <person name="Wang H."/>
            <person name="Twardziok S.O."/>
            <person name="Deal K.R."/>
            <person name="Huo N."/>
            <person name="Zhu T."/>
            <person name="Wang L."/>
            <person name="Wang Y."/>
            <person name="McGuire P.E."/>
            <person name="Liu S."/>
            <person name="Long H."/>
            <person name="Ramasamy R.K."/>
            <person name="Rodriguez J.C."/>
            <person name="Van S.L."/>
            <person name="Yuan L."/>
            <person name="Wang Z."/>
            <person name="Xia Z."/>
            <person name="Xiao L."/>
            <person name="Anderson O.D."/>
            <person name="Ouyang S."/>
            <person name="Liang Y."/>
            <person name="Zimin A.V."/>
            <person name="Pertea G."/>
            <person name="Qi P."/>
            <person name="Bennetzen J.L."/>
            <person name="Dai X."/>
            <person name="Dawson M.W."/>
            <person name="Muller H.G."/>
            <person name="Kugler K."/>
            <person name="Rivarola-Duarte L."/>
            <person name="Spannagl M."/>
            <person name="Mayer K.F.X."/>
            <person name="Lu F.H."/>
            <person name="Bevan M.W."/>
            <person name="Leroy P."/>
            <person name="Li P."/>
            <person name="You F.M."/>
            <person name="Sun Q."/>
            <person name="Liu Z."/>
            <person name="Lyons E."/>
            <person name="Wicker T."/>
            <person name="Salzberg S.L."/>
            <person name="Devos K.M."/>
            <person name="Dvorak J."/>
        </authorList>
    </citation>
    <scope>NUCLEOTIDE SEQUENCE [LARGE SCALE GENOMIC DNA]</scope>
    <source>
        <strain evidence="2">cv. AL8/78</strain>
    </source>
</reference>
<dbReference type="InterPro" id="IPR036259">
    <property type="entry name" value="MFS_trans_sf"/>
</dbReference>